<organism evidence="3 4">
    <name type="scientific">Botryosphaeria dothidea</name>
    <dbReference type="NCBI Taxonomy" id="55169"/>
    <lineage>
        <taxon>Eukaryota</taxon>
        <taxon>Fungi</taxon>
        <taxon>Dikarya</taxon>
        <taxon>Ascomycota</taxon>
        <taxon>Pezizomycotina</taxon>
        <taxon>Dothideomycetes</taxon>
        <taxon>Dothideomycetes incertae sedis</taxon>
        <taxon>Botryosphaeriales</taxon>
        <taxon>Botryosphaeriaceae</taxon>
        <taxon>Botryosphaeria</taxon>
    </lineage>
</organism>
<dbReference type="SUPFAM" id="SSF56672">
    <property type="entry name" value="DNA/RNA polymerases"/>
    <property type="match status" value="1"/>
</dbReference>
<keyword evidence="1" id="KW-0511">Multifunctional enzyme</keyword>
<dbReference type="PANTHER" id="PTHR37984:SF5">
    <property type="entry name" value="PROTEIN NYNRIN-LIKE"/>
    <property type="match status" value="1"/>
</dbReference>
<comment type="caution">
    <text evidence="3">The sequence shown here is derived from an EMBL/GenBank/DDBJ whole genome shotgun (WGS) entry which is preliminary data.</text>
</comment>
<protein>
    <recommendedName>
        <fullName evidence="2">Reverse transcriptase/retrotransposon-derived protein RNase H-like domain-containing protein</fullName>
    </recommendedName>
</protein>
<name>A0A8H4IJX9_9PEZI</name>
<proteinExistence type="predicted"/>
<keyword evidence="4" id="KW-1185">Reference proteome</keyword>
<dbReference type="InterPro" id="IPR041577">
    <property type="entry name" value="RT_RNaseH_2"/>
</dbReference>
<feature type="domain" description="Reverse transcriptase/retrotransposon-derived protein RNase H-like" evidence="2">
    <location>
        <begin position="8"/>
        <end position="102"/>
    </location>
</feature>
<dbReference type="Gene3D" id="3.10.20.370">
    <property type="match status" value="1"/>
</dbReference>
<reference evidence="3" key="1">
    <citation type="submission" date="2020-04" db="EMBL/GenBank/DDBJ databases">
        <title>Genome Assembly and Annotation of Botryosphaeria dothidea sdau 11-99, a Latent Pathogen of Apple Fruit Ring Rot in China.</title>
        <authorList>
            <person name="Yu C."/>
            <person name="Diao Y."/>
            <person name="Lu Q."/>
            <person name="Zhao J."/>
            <person name="Cui S."/>
            <person name="Peng C."/>
            <person name="He B."/>
            <person name="Liu H."/>
        </authorList>
    </citation>
    <scope>NUCLEOTIDE SEQUENCE [LARGE SCALE GENOMIC DNA]</scope>
    <source>
        <strain evidence="3">Sdau11-99</strain>
    </source>
</reference>
<evidence type="ECO:0000313" key="3">
    <source>
        <dbReference type="EMBL" id="KAF4301807.1"/>
    </source>
</evidence>
<dbReference type="AlphaFoldDB" id="A0A8H4IJX9"/>
<dbReference type="Proteomes" id="UP000572817">
    <property type="component" value="Unassembled WGS sequence"/>
</dbReference>
<dbReference type="PANTHER" id="PTHR37984">
    <property type="entry name" value="PROTEIN CBG26694"/>
    <property type="match status" value="1"/>
</dbReference>
<dbReference type="Pfam" id="PF17919">
    <property type="entry name" value="RT_RNaseH_2"/>
    <property type="match status" value="1"/>
</dbReference>
<dbReference type="InterPro" id="IPR050951">
    <property type="entry name" value="Retrovirus_Pol_polyprotein"/>
</dbReference>
<gene>
    <name evidence="3" type="ORF">GTA08_BOTSDO10075</name>
</gene>
<dbReference type="InterPro" id="IPR043502">
    <property type="entry name" value="DNA/RNA_pol_sf"/>
</dbReference>
<dbReference type="GO" id="GO:0003824">
    <property type="term" value="F:catalytic activity"/>
    <property type="evidence" value="ECO:0007669"/>
    <property type="project" value="UniProtKB-KW"/>
</dbReference>
<evidence type="ECO:0000256" key="1">
    <source>
        <dbReference type="ARBA" id="ARBA00023268"/>
    </source>
</evidence>
<dbReference type="CDD" id="cd09274">
    <property type="entry name" value="RNase_HI_RT_Ty3"/>
    <property type="match status" value="1"/>
</dbReference>
<dbReference type="OrthoDB" id="5599418at2759"/>
<accession>A0A8H4IJX9</accession>
<sequence length="332" mass="38988">MRYQDFTWDNKKQTAFNQLQAAFTSTPILVHFDPKKEIWVETDASDFVSAGILSQMHDEVLKPVAYFSKKMSSTECNYIIYDKELLAIIRSFKTWELELMSTPTDKPIKVLTDYKNLEYFMTTKQLTSRQARWAKFLSAFNFIISYRPGKQGEKLDSLTRRTQDLPQGIDDPRKQHRFQQLLRDLNLEPDMKITINSILFTTNNLEEEELDSREPEDNQTQEIYEARETQEAVQKDLDTLISEAYEKDRAIQDLRRSIDAGDRRVPSHLIGKGYKKNIQDFLVKDGWVWLKDALVVPDYQPLRLRLLKDHHEKLLAGHPGPKAMYRELAENY</sequence>
<evidence type="ECO:0000313" key="4">
    <source>
        <dbReference type="Proteomes" id="UP000572817"/>
    </source>
</evidence>
<dbReference type="EMBL" id="WWBZ02000073">
    <property type="protein sequence ID" value="KAF4301807.1"/>
    <property type="molecule type" value="Genomic_DNA"/>
</dbReference>
<evidence type="ECO:0000259" key="2">
    <source>
        <dbReference type="Pfam" id="PF17919"/>
    </source>
</evidence>